<sequence>MATSLDEKQSSLKTFLESHPGIKYIPPNGPDFSSLSALYVCSSPTTPLAVVRPQTADHVAALVSFCTAHAIQFTVRTGGKNIFGLSSVQDALMIDMRDMDSIQIDKSKSSVTVGGGILQAKLAGALAKEGLVTPSGSLGFVGLVGWSTYGGYGPLASHYGLGLDNILGAKVVNAEGEVVVADKELLKCIRGAGGAFGVIVELTVKVYPLNHLLGGMIIFDSQDLIPAYEKFNAGYQTLLENGAIPLELDVQQFIVNTPQGKALAVAVVWSSDDHEAGRACLAKIEALGVVVMNTVESQTLAQYVEIMMSAIPPVAYGSCRTINVRKWTKETSQILSRGIHRMPSLFGTAFSLHELRGPSAAPNPDSVFATREPHFMLEFISLVNKEEDVKESEEWGASLRNEILQKDPENVLPGTYISLTPPGDVPLSKIYGPDANYQNLLDLKKKHDPQNVFNLAVPKLLES</sequence>
<feature type="domain" description="FAD-binding PCMH-type" evidence="5">
    <location>
        <begin position="43"/>
        <end position="209"/>
    </location>
</feature>
<dbReference type="Gene3D" id="3.30.465.10">
    <property type="match status" value="1"/>
</dbReference>
<dbReference type="HOGENOM" id="CLU_018354_10_0_1"/>
<dbReference type="PROSITE" id="PS51387">
    <property type="entry name" value="FAD_PCMH"/>
    <property type="match status" value="1"/>
</dbReference>
<gene>
    <name evidence="6" type="ORF">OIDMADRAFT_194904</name>
</gene>
<reference evidence="7" key="2">
    <citation type="submission" date="2015-01" db="EMBL/GenBank/DDBJ databases">
        <title>Evolutionary Origins and Diversification of the Mycorrhizal Mutualists.</title>
        <authorList>
            <consortium name="DOE Joint Genome Institute"/>
            <consortium name="Mycorrhizal Genomics Consortium"/>
            <person name="Kohler A."/>
            <person name="Kuo A."/>
            <person name="Nagy L.G."/>
            <person name="Floudas D."/>
            <person name="Copeland A."/>
            <person name="Barry K.W."/>
            <person name="Cichocki N."/>
            <person name="Veneault-Fourrey C."/>
            <person name="LaButti K."/>
            <person name="Lindquist E.A."/>
            <person name="Lipzen A."/>
            <person name="Lundell T."/>
            <person name="Morin E."/>
            <person name="Murat C."/>
            <person name="Riley R."/>
            <person name="Ohm R."/>
            <person name="Sun H."/>
            <person name="Tunlid A."/>
            <person name="Henrissat B."/>
            <person name="Grigoriev I.V."/>
            <person name="Hibbett D.S."/>
            <person name="Martin F."/>
        </authorList>
    </citation>
    <scope>NUCLEOTIDE SEQUENCE [LARGE SCALE GENOMIC DNA]</scope>
    <source>
        <strain evidence="7">Zn</strain>
    </source>
</reference>
<reference evidence="6 7" key="1">
    <citation type="submission" date="2014-04" db="EMBL/GenBank/DDBJ databases">
        <authorList>
            <consortium name="DOE Joint Genome Institute"/>
            <person name="Kuo A."/>
            <person name="Martino E."/>
            <person name="Perotto S."/>
            <person name="Kohler A."/>
            <person name="Nagy L.G."/>
            <person name="Floudas D."/>
            <person name="Copeland A."/>
            <person name="Barry K.W."/>
            <person name="Cichocki N."/>
            <person name="Veneault-Fourrey C."/>
            <person name="LaButti K."/>
            <person name="Lindquist E.A."/>
            <person name="Lipzen A."/>
            <person name="Lundell T."/>
            <person name="Morin E."/>
            <person name="Murat C."/>
            <person name="Sun H."/>
            <person name="Tunlid A."/>
            <person name="Henrissat B."/>
            <person name="Grigoriev I.V."/>
            <person name="Hibbett D.S."/>
            <person name="Martin F."/>
            <person name="Nordberg H.P."/>
            <person name="Cantor M.N."/>
            <person name="Hua S.X."/>
        </authorList>
    </citation>
    <scope>NUCLEOTIDE SEQUENCE [LARGE SCALE GENOMIC DNA]</scope>
    <source>
        <strain evidence="6 7">Zn</strain>
    </source>
</reference>
<evidence type="ECO:0000259" key="5">
    <source>
        <dbReference type="PROSITE" id="PS51387"/>
    </source>
</evidence>
<dbReference type="InterPro" id="IPR036318">
    <property type="entry name" value="FAD-bd_PCMH-like_sf"/>
</dbReference>
<name>A0A0C3H2S4_OIDMZ</name>
<dbReference type="InterPro" id="IPR050416">
    <property type="entry name" value="FAD-linked_Oxidoreductase"/>
</dbReference>
<keyword evidence="7" id="KW-1185">Reference proteome</keyword>
<dbReference type="Proteomes" id="UP000054321">
    <property type="component" value="Unassembled WGS sequence"/>
</dbReference>
<dbReference type="OrthoDB" id="415825at2759"/>
<dbReference type="InterPro" id="IPR016167">
    <property type="entry name" value="FAD-bd_PCMH_sub1"/>
</dbReference>
<protein>
    <recommendedName>
        <fullName evidence="5">FAD-binding PCMH-type domain-containing protein</fullName>
    </recommendedName>
</protein>
<dbReference type="InterPro" id="IPR006094">
    <property type="entry name" value="Oxid_FAD_bind_N"/>
</dbReference>
<accession>A0A0C3H2S4</accession>
<comment type="similarity">
    <text evidence="1">Belongs to the oxygen-dependent FAD-linked oxidoreductase family.</text>
</comment>
<dbReference type="EMBL" id="KN832874">
    <property type="protein sequence ID" value="KIN02471.1"/>
    <property type="molecule type" value="Genomic_DNA"/>
</dbReference>
<evidence type="ECO:0000313" key="7">
    <source>
        <dbReference type="Proteomes" id="UP000054321"/>
    </source>
</evidence>
<keyword evidence="4" id="KW-0560">Oxidoreductase</keyword>
<evidence type="ECO:0000256" key="3">
    <source>
        <dbReference type="ARBA" id="ARBA00022827"/>
    </source>
</evidence>
<dbReference type="GO" id="GO:0071949">
    <property type="term" value="F:FAD binding"/>
    <property type="evidence" value="ECO:0007669"/>
    <property type="project" value="InterPro"/>
</dbReference>
<dbReference type="AlphaFoldDB" id="A0A0C3H2S4"/>
<dbReference type="Gene3D" id="3.40.462.20">
    <property type="match status" value="1"/>
</dbReference>
<keyword evidence="2" id="KW-0285">Flavoprotein</keyword>
<evidence type="ECO:0000256" key="1">
    <source>
        <dbReference type="ARBA" id="ARBA00005466"/>
    </source>
</evidence>
<evidence type="ECO:0000313" key="6">
    <source>
        <dbReference type="EMBL" id="KIN02471.1"/>
    </source>
</evidence>
<proteinExistence type="inferred from homology"/>
<keyword evidence="3" id="KW-0274">FAD</keyword>
<organism evidence="6 7">
    <name type="scientific">Oidiodendron maius (strain Zn)</name>
    <dbReference type="NCBI Taxonomy" id="913774"/>
    <lineage>
        <taxon>Eukaryota</taxon>
        <taxon>Fungi</taxon>
        <taxon>Dikarya</taxon>
        <taxon>Ascomycota</taxon>
        <taxon>Pezizomycotina</taxon>
        <taxon>Leotiomycetes</taxon>
        <taxon>Leotiomycetes incertae sedis</taxon>
        <taxon>Myxotrichaceae</taxon>
        <taxon>Oidiodendron</taxon>
    </lineage>
</organism>
<dbReference type="InParanoid" id="A0A0C3H2S4"/>
<dbReference type="SUPFAM" id="SSF56176">
    <property type="entry name" value="FAD-binding/transporter-associated domain-like"/>
    <property type="match status" value="1"/>
</dbReference>
<evidence type="ECO:0000256" key="2">
    <source>
        <dbReference type="ARBA" id="ARBA00022630"/>
    </source>
</evidence>
<evidence type="ECO:0000256" key="4">
    <source>
        <dbReference type="ARBA" id="ARBA00023002"/>
    </source>
</evidence>
<dbReference type="PANTHER" id="PTHR42973">
    <property type="entry name" value="BINDING OXIDOREDUCTASE, PUTATIVE (AFU_ORTHOLOGUE AFUA_1G17690)-RELATED"/>
    <property type="match status" value="1"/>
</dbReference>
<dbReference type="Gene3D" id="3.30.43.10">
    <property type="entry name" value="Uridine Diphospho-n-acetylenolpyruvylglucosamine Reductase, domain 2"/>
    <property type="match status" value="1"/>
</dbReference>
<dbReference type="STRING" id="913774.A0A0C3H2S4"/>
<dbReference type="Pfam" id="PF01565">
    <property type="entry name" value="FAD_binding_4"/>
    <property type="match status" value="1"/>
</dbReference>
<dbReference type="GO" id="GO:0016491">
    <property type="term" value="F:oxidoreductase activity"/>
    <property type="evidence" value="ECO:0007669"/>
    <property type="project" value="UniProtKB-KW"/>
</dbReference>
<dbReference type="InterPro" id="IPR016166">
    <property type="entry name" value="FAD-bd_PCMH"/>
</dbReference>
<dbReference type="PANTHER" id="PTHR42973:SF7">
    <property type="entry name" value="FAD-BINDING PCMH-TYPE DOMAIN-CONTAINING PROTEIN"/>
    <property type="match status" value="1"/>
</dbReference>
<dbReference type="InterPro" id="IPR016169">
    <property type="entry name" value="FAD-bd_PCMH_sub2"/>
</dbReference>